<keyword evidence="5" id="KW-0328">Glycosyltransferase</keyword>
<dbReference type="SUPFAM" id="SSF53955">
    <property type="entry name" value="Lysozyme-like"/>
    <property type="match status" value="1"/>
</dbReference>
<evidence type="ECO:0000313" key="19">
    <source>
        <dbReference type="Proteomes" id="UP000181909"/>
    </source>
</evidence>
<keyword evidence="10" id="KW-0511">Multifunctional enzyme</keyword>
<comment type="similarity">
    <text evidence="1">In the C-terminal section; belongs to the transpeptidase family.</text>
</comment>
<comment type="catalytic activity">
    <reaction evidence="12">
        <text>Preferential cleavage: (Ac)2-L-Lys-D-Ala-|-D-Ala. Also transpeptidation of peptidyl-alanyl moieties that are N-acyl substituents of D-alanine.</text>
        <dbReference type="EC" id="3.4.16.4"/>
    </reaction>
</comment>
<dbReference type="InterPro" id="IPR050396">
    <property type="entry name" value="Glycosyltr_51/Transpeptidase"/>
</dbReference>
<gene>
    <name evidence="18" type="ORF">SAMN02787144_1013128</name>
</gene>
<dbReference type="Gene3D" id="1.10.3810.10">
    <property type="entry name" value="Biosynthetic peptidoglycan transglycosylase-like"/>
    <property type="match status" value="1"/>
</dbReference>
<evidence type="ECO:0000256" key="2">
    <source>
        <dbReference type="ARBA" id="ARBA00007739"/>
    </source>
</evidence>
<dbReference type="GO" id="GO:0008360">
    <property type="term" value="P:regulation of cell shape"/>
    <property type="evidence" value="ECO:0007669"/>
    <property type="project" value="UniProtKB-KW"/>
</dbReference>
<evidence type="ECO:0000256" key="13">
    <source>
        <dbReference type="ARBA" id="ARBA00049902"/>
    </source>
</evidence>
<dbReference type="GO" id="GO:0006508">
    <property type="term" value="P:proteolysis"/>
    <property type="evidence" value="ECO:0007669"/>
    <property type="project" value="UniProtKB-KW"/>
</dbReference>
<keyword evidence="7" id="KW-0378">Hydrolase</keyword>
<dbReference type="InterPro" id="IPR001460">
    <property type="entry name" value="PCN-bd_Tpept"/>
</dbReference>
<proteinExistence type="inferred from homology"/>
<dbReference type="GO" id="GO:0071555">
    <property type="term" value="P:cell wall organization"/>
    <property type="evidence" value="ECO:0007669"/>
    <property type="project" value="UniProtKB-KW"/>
</dbReference>
<accession>A0A1K2DB65</accession>
<keyword evidence="3 18" id="KW-0121">Carboxypeptidase</keyword>
<feature type="domain" description="Penicillin-binding protein transpeptidase" evidence="16">
    <location>
        <begin position="500"/>
        <end position="678"/>
    </location>
</feature>
<evidence type="ECO:0000256" key="4">
    <source>
        <dbReference type="ARBA" id="ARBA00022670"/>
    </source>
</evidence>
<evidence type="ECO:0000256" key="7">
    <source>
        <dbReference type="ARBA" id="ARBA00022801"/>
    </source>
</evidence>
<evidence type="ECO:0000259" key="16">
    <source>
        <dbReference type="Pfam" id="PF00905"/>
    </source>
</evidence>
<organism evidence="18 19">
    <name type="scientific">Streptomyces atratus</name>
    <dbReference type="NCBI Taxonomy" id="1893"/>
    <lineage>
        <taxon>Bacteria</taxon>
        <taxon>Bacillati</taxon>
        <taxon>Actinomycetota</taxon>
        <taxon>Actinomycetes</taxon>
        <taxon>Kitasatosporales</taxon>
        <taxon>Streptomycetaceae</taxon>
        <taxon>Streptomyces</taxon>
    </lineage>
</organism>
<keyword evidence="15" id="KW-0472">Membrane</keyword>
<dbReference type="PANTHER" id="PTHR32282">
    <property type="entry name" value="BINDING PROTEIN TRANSPEPTIDASE, PUTATIVE-RELATED"/>
    <property type="match status" value="1"/>
</dbReference>
<evidence type="ECO:0000313" key="18">
    <source>
        <dbReference type="EMBL" id="SFY20617.1"/>
    </source>
</evidence>
<keyword evidence="6" id="KW-0808">Transferase</keyword>
<evidence type="ECO:0000256" key="8">
    <source>
        <dbReference type="ARBA" id="ARBA00022960"/>
    </source>
</evidence>
<evidence type="ECO:0000256" key="12">
    <source>
        <dbReference type="ARBA" id="ARBA00034000"/>
    </source>
</evidence>
<keyword evidence="11" id="KW-0961">Cell wall biogenesis/degradation</keyword>
<evidence type="ECO:0000256" key="1">
    <source>
        <dbReference type="ARBA" id="ARBA00007090"/>
    </source>
</evidence>
<dbReference type="GO" id="GO:0008955">
    <property type="term" value="F:peptidoglycan glycosyltransferase activity"/>
    <property type="evidence" value="ECO:0007669"/>
    <property type="project" value="UniProtKB-EC"/>
</dbReference>
<dbReference type="GO" id="GO:0030288">
    <property type="term" value="C:outer membrane-bounded periplasmic space"/>
    <property type="evidence" value="ECO:0007669"/>
    <property type="project" value="TreeGrafter"/>
</dbReference>
<keyword evidence="15" id="KW-0812">Transmembrane</keyword>
<dbReference type="GO" id="GO:0009002">
    <property type="term" value="F:serine-type D-Ala-D-Ala carboxypeptidase activity"/>
    <property type="evidence" value="ECO:0007669"/>
    <property type="project" value="UniProtKB-EC"/>
</dbReference>
<dbReference type="InterPro" id="IPR023346">
    <property type="entry name" value="Lysozyme-like_dom_sf"/>
</dbReference>
<dbReference type="Proteomes" id="UP000181909">
    <property type="component" value="Unassembled WGS sequence"/>
</dbReference>
<keyword evidence="9" id="KW-0573">Peptidoglycan synthesis</keyword>
<dbReference type="SUPFAM" id="SSF56601">
    <property type="entry name" value="beta-lactamase/transpeptidase-like"/>
    <property type="match status" value="1"/>
</dbReference>
<dbReference type="FunFam" id="1.10.3810.10:FF:000001">
    <property type="entry name" value="Penicillin-binding protein 1A"/>
    <property type="match status" value="1"/>
</dbReference>
<evidence type="ECO:0000256" key="10">
    <source>
        <dbReference type="ARBA" id="ARBA00023268"/>
    </source>
</evidence>
<evidence type="ECO:0000256" key="15">
    <source>
        <dbReference type="SAM" id="Phobius"/>
    </source>
</evidence>
<dbReference type="AlphaFoldDB" id="A0A1K2DB65"/>
<dbReference type="PANTHER" id="PTHR32282:SF34">
    <property type="entry name" value="PENICILLIN-BINDING PROTEIN 1A"/>
    <property type="match status" value="1"/>
</dbReference>
<keyword evidence="4" id="KW-0645">Protease</keyword>
<dbReference type="GO" id="GO:0009252">
    <property type="term" value="P:peptidoglycan biosynthetic process"/>
    <property type="evidence" value="ECO:0007669"/>
    <property type="project" value="UniProtKB-KW"/>
</dbReference>
<dbReference type="EMBL" id="FPJO01000013">
    <property type="protein sequence ID" value="SFY20617.1"/>
    <property type="molecule type" value="Genomic_DNA"/>
</dbReference>
<dbReference type="InterPro" id="IPR012338">
    <property type="entry name" value="Beta-lactam/transpept-like"/>
</dbReference>
<reference evidence="18 19" key="1">
    <citation type="submission" date="2016-11" db="EMBL/GenBank/DDBJ databases">
        <authorList>
            <person name="Jaros S."/>
            <person name="Januszkiewicz K."/>
            <person name="Wedrychowicz H."/>
        </authorList>
    </citation>
    <scope>NUCLEOTIDE SEQUENCE [LARGE SCALE GENOMIC DNA]</scope>
    <source>
        <strain evidence="18 19">OK807</strain>
    </source>
</reference>
<sequence>MLWPLLRRSRRAGMWRRTLNDHCTGTVAVCGRPGLSWLDGMTQHNIFSRTARAARTVLVPGTGRRKQTKRPFARLLRIPDLPRAGRQGWRRWVPSWRLVLGSVLLFTGTLATVVGVAYARTDIPEDLNAFATQQDTVYYWADGTPMARTGWVSRQEMPLSKIPDHVRWSVLAAENANFYSDHGISTQGITRALWRTVGDGDTQGGSTITQQYVKNVYLSQDQSFSRKFTEILMAVKLDRRLSKDEILQEYLNTSWFGRGTYGLQRASQAYYGKEVTQLNASEGAFLASLLKGASLYDPAVNPRNRERAVERWRWTLDRMVEIGRLSPAERATYTTFPEPKPPHRPNSAGGQDGYLVQLAESYAKRAGHISDARFDLGGYQIYTTFEKPRMTALTRAVRDARGALDPEQRKADRFVRFGAASVAPDGRILAVYGGPDYERQAFNESNAGTVPAGTAFTPFVYAAGLQHGVTHKRNGPRSTVTPSTMYDGDDDIPVMTPEGPYWDRSGKMVKGRNDGDTSYGRISLHDAMAKSVNSPFLQLGMDTGLKLVRSTAEASGLLPSSFGPPVPAFVMGNSTPSAIRMADAYGTFAAHGVHTDPYSVRKVTRNGEPVRLDLPRPKRAVRSDVADEVTAALARPDGRNGAVSAAPVAAKTGTTEDDTARWYVGYGPAASTAVVVYRMDLKKSLAPLPLKGLAGGPADDGKLPAQIWNTYTEAMTK</sequence>
<dbReference type="STRING" id="1893.SAMN02787144_1013128"/>
<evidence type="ECO:0000256" key="11">
    <source>
        <dbReference type="ARBA" id="ARBA00023316"/>
    </source>
</evidence>
<keyword evidence="8" id="KW-0133">Cell shape</keyword>
<protein>
    <submittedName>
        <fullName evidence="18">Membrane carboxypeptidase (Penicillin-binding protein)</fullName>
    </submittedName>
</protein>
<evidence type="ECO:0000256" key="3">
    <source>
        <dbReference type="ARBA" id="ARBA00022645"/>
    </source>
</evidence>
<dbReference type="InterPro" id="IPR036950">
    <property type="entry name" value="PBP_transglycosylase"/>
</dbReference>
<evidence type="ECO:0000256" key="6">
    <source>
        <dbReference type="ARBA" id="ARBA00022679"/>
    </source>
</evidence>
<feature type="region of interest" description="Disordered" evidence="14">
    <location>
        <begin position="470"/>
        <end position="492"/>
    </location>
</feature>
<name>A0A1K2DB65_STRAR</name>
<comment type="similarity">
    <text evidence="2">In the N-terminal section; belongs to the glycosyltransferase 51 family.</text>
</comment>
<dbReference type="GO" id="GO:0008658">
    <property type="term" value="F:penicillin binding"/>
    <property type="evidence" value="ECO:0007669"/>
    <property type="project" value="InterPro"/>
</dbReference>
<evidence type="ECO:0000256" key="5">
    <source>
        <dbReference type="ARBA" id="ARBA00022676"/>
    </source>
</evidence>
<keyword evidence="15" id="KW-1133">Transmembrane helix</keyword>
<dbReference type="Gene3D" id="3.40.710.10">
    <property type="entry name" value="DD-peptidase/beta-lactamase superfamily"/>
    <property type="match status" value="1"/>
</dbReference>
<comment type="catalytic activity">
    <reaction evidence="13">
        <text>[GlcNAc-(1-&gt;4)-Mur2Ac(oyl-L-Ala-gamma-D-Glu-L-Lys-D-Ala-D-Ala)](n)-di-trans,octa-cis-undecaprenyl diphosphate + beta-D-GlcNAc-(1-&gt;4)-Mur2Ac(oyl-L-Ala-gamma-D-Glu-L-Lys-D-Ala-D-Ala)-di-trans,octa-cis-undecaprenyl diphosphate = [GlcNAc-(1-&gt;4)-Mur2Ac(oyl-L-Ala-gamma-D-Glu-L-Lys-D-Ala-D-Ala)](n+1)-di-trans,octa-cis-undecaprenyl diphosphate + di-trans,octa-cis-undecaprenyl diphosphate + H(+)</text>
        <dbReference type="Rhea" id="RHEA:23708"/>
        <dbReference type="Rhea" id="RHEA-COMP:9602"/>
        <dbReference type="Rhea" id="RHEA-COMP:9603"/>
        <dbReference type="ChEBI" id="CHEBI:15378"/>
        <dbReference type="ChEBI" id="CHEBI:58405"/>
        <dbReference type="ChEBI" id="CHEBI:60033"/>
        <dbReference type="ChEBI" id="CHEBI:78435"/>
        <dbReference type="EC" id="2.4.99.28"/>
    </reaction>
</comment>
<dbReference type="Pfam" id="PF00905">
    <property type="entry name" value="Transpeptidase"/>
    <property type="match status" value="1"/>
</dbReference>
<dbReference type="Pfam" id="PF00912">
    <property type="entry name" value="Transgly"/>
    <property type="match status" value="1"/>
</dbReference>
<feature type="transmembrane region" description="Helical" evidence="15">
    <location>
        <begin position="96"/>
        <end position="119"/>
    </location>
</feature>
<dbReference type="InterPro" id="IPR001264">
    <property type="entry name" value="Glyco_trans_51"/>
</dbReference>
<evidence type="ECO:0000256" key="14">
    <source>
        <dbReference type="SAM" id="MobiDB-lite"/>
    </source>
</evidence>
<feature type="domain" description="Glycosyl transferase family 51" evidence="17">
    <location>
        <begin position="143"/>
        <end position="319"/>
    </location>
</feature>
<evidence type="ECO:0000259" key="17">
    <source>
        <dbReference type="Pfam" id="PF00912"/>
    </source>
</evidence>
<evidence type="ECO:0000256" key="9">
    <source>
        <dbReference type="ARBA" id="ARBA00022984"/>
    </source>
</evidence>